<sequence length="615" mass="69256">MASSSSGFHSPVHTPAPSESDLSDLPPPINIDFNIFNRLPDTSRPEDMTRWRESMNRLEDFVTMTRLSPSMEEFWQDIAPYVGDEANHNLRSLLKCYRQCWPARLRGPRQARPPTRYRGMLGVAPEAQRRFGMSKLMDSNAKDTQVVHKGSESFYKLWRRAFPKTRLYHHIGTNAKGLNDRMGQFDKDEFFNMFHTAQDRFEVESLWSRKNEPQDMSDWISAIQPHFGYVMSKRDFLMVMALEDGSEYPVDPDRHPKIVPRCVDEKFLDDDIRMSLFEEPEPDLSSAAAEDTDAEVQPQGIDAHTKEEHDEPELDLESATEVNTDTGIEPQEINIHAGVEDEDPEQDLESGTEASTIIVVEPDEIDHHAEAEHEGPDPEPDLERAAGEKANTPINPHGINFFAETENDAPEPSLTESAVVQTHAGAGPRGINFHAEVEQEDPEKSLPSVPKARADSPLEPPEIDIYDELDHGLRLESPSLASSKTLSVGSMDAHMGSGEDTDVQSEATLADEEADDVTDDVVSTVQIILSIGMNGGPTTYLGYQIGSGDPVYVNNSANTEDEGYAQDRLREDRPELRRTMSDFQIEPTDILYRYYHWEIEDVPEAPPPLRRTKTL</sequence>
<accession>A0A6G1HE88</accession>
<proteinExistence type="predicted"/>
<protein>
    <submittedName>
        <fullName evidence="2">Uncharacterized protein</fullName>
    </submittedName>
</protein>
<feature type="region of interest" description="Disordered" evidence="1">
    <location>
        <begin position="437"/>
        <end position="461"/>
    </location>
</feature>
<dbReference type="AlphaFoldDB" id="A0A6G1HE88"/>
<gene>
    <name evidence="2" type="ORF">K402DRAFT_416701</name>
</gene>
<dbReference type="EMBL" id="ML977139">
    <property type="protein sequence ID" value="KAF1991387.1"/>
    <property type="molecule type" value="Genomic_DNA"/>
</dbReference>
<evidence type="ECO:0000313" key="3">
    <source>
        <dbReference type="Proteomes" id="UP000800041"/>
    </source>
</evidence>
<reference evidence="2" key="1">
    <citation type="journal article" date="2020" name="Stud. Mycol.">
        <title>101 Dothideomycetes genomes: a test case for predicting lifestyles and emergence of pathogens.</title>
        <authorList>
            <person name="Haridas S."/>
            <person name="Albert R."/>
            <person name="Binder M."/>
            <person name="Bloem J."/>
            <person name="Labutti K."/>
            <person name="Salamov A."/>
            <person name="Andreopoulos B."/>
            <person name="Baker S."/>
            <person name="Barry K."/>
            <person name="Bills G."/>
            <person name="Bluhm B."/>
            <person name="Cannon C."/>
            <person name="Castanera R."/>
            <person name="Culley D."/>
            <person name="Daum C."/>
            <person name="Ezra D."/>
            <person name="Gonzalez J."/>
            <person name="Henrissat B."/>
            <person name="Kuo A."/>
            <person name="Liang C."/>
            <person name="Lipzen A."/>
            <person name="Lutzoni F."/>
            <person name="Magnuson J."/>
            <person name="Mondo S."/>
            <person name="Nolan M."/>
            <person name="Ohm R."/>
            <person name="Pangilinan J."/>
            <person name="Park H.-J."/>
            <person name="Ramirez L."/>
            <person name="Alfaro M."/>
            <person name="Sun H."/>
            <person name="Tritt A."/>
            <person name="Yoshinaga Y."/>
            <person name="Zwiers L.-H."/>
            <person name="Turgeon B."/>
            <person name="Goodwin S."/>
            <person name="Spatafora J."/>
            <person name="Crous P."/>
            <person name="Grigoriev I."/>
        </authorList>
    </citation>
    <scope>NUCLEOTIDE SEQUENCE</scope>
    <source>
        <strain evidence="2">CBS 113979</strain>
    </source>
</reference>
<feature type="compositionally biased region" description="Low complexity" evidence="1">
    <location>
        <begin position="15"/>
        <end position="24"/>
    </location>
</feature>
<evidence type="ECO:0000313" key="2">
    <source>
        <dbReference type="EMBL" id="KAF1991387.1"/>
    </source>
</evidence>
<organism evidence="2 3">
    <name type="scientific">Aulographum hederae CBS 113979</name>
    <dbReference type="NCBI Taxonomy" id="1176131"/>
    <lineage>
        <taxon>Eukaryota</taxon>
        <taxon>Fungi</taxon>
        <taxon>Dikarya</taxon>
        <taxon>Ascomycota</taxon>
        <taxon>Pezizomycotina</taxon>
        <taxon>Dothideomycetes</taxon>
        <taxon>Pleosporomycetidae</taxon>
        <taxon>Aulographales</taxon>
        <taxon>Aulographaceae</taxon>
    </lineage>
</organism>
<feature type="region of interest" description="Disordered" evidence="1">
    <location>
        <begin position="1"/>
        <end position="25"/>
    </location>
</feature>
<feature type="region of interest" description="Disordered" evidence="1">
    <location>
        <begin position="364"/>
        <end position="416"/>
    </location>
</feature>
<dbReference type="Proteomes" id="UP000800041">
    <property type="component" value="Unassembled WGS sequence"/>
</dbReference>
<evidence type="ECO:0000256" key="1">
    <source>
        <dbReference type="SAM" id="MobiDB-lite"/>
    </source>
</evidence>
<feature type="compositionally biased region" description="Basic and acidic residues" evidence="1">
    <location>
        <begin position="365"/>
        <end position="387"/>
    </location>
</feature>
<name>A0A6G1HE88_9PEZI</name>
<keyword evidence="3" id="KW-1185">Reference proteome</keyword>